<protein>
    <recommendedName>
        <fullName evidence="6">Chaoptin</fullName>
    </recommendedName>
</protein>
<dbReference type="Gene3D" id="3.80.10.10">
    <property type="entry name" value="Ribonuclease Inhibitor"/>
    <property type="match status" value="6"/>
</dbReference>
<dbReference type="InterPro" id="IPR032675">
    <property type="entry name" value="LRR_dom_sf"/>
</dbReference>
<name>A0A8J9V5K7_9NEOP</name>
<dbReference type="InterPro" id="IPR003591">
    <property type="entry name" value="Leu-rich_rpt_typical-subtyp"/>
</dbReference>
<dbReference type="Proteomes" id="UP000838878">
    <property type="component" value="Chromosome 1"/>
</dbReference>
<evidence type="ECO:0000256" key="1">
    <source>
        <dbReference type="ARBA" id="ARBA00022614"/>
    </source>
</evidence>
<sequence>MKTNAHYLSILYLLGILFGVLDGCNYTFIEHKCIVDIYCTFPFESFESSLLENHGECVPDRVYRNHILPISLKYKIKSMDILFQDGYDLYKNIISIDLSGNDYDILPSINYELPFLKFLNASNNKLFVANLFNDYNLDSLEEIDFSHNLITNIEVNDNYYVFRKLVNISLSYNNLHDISKATFKSFSDLKHLDLSYNHIANISLFTFEGLTKLSVLRLSYNSLNDINWSLFRFHELQELYLNNNNIKTVLVRDFETVQKLKILDLSHNSIVYMEENIFKAVPLLKQINLSHNLLTNISKSIFIDNLYLESVYLSNNKLIELPTDLFKGKNILAFSIEHNYLGGILKRGMFEGLKLCGILDVSNQEFTFIEDYAFFGLEKLTGLLLNNNLIETVSNKSFKTLKKLKLLDLSYNRITDIDFEKEDLESLESLLLRGNNIMQIKVNQLHSLYRLELLDLSRNNISRIESKSFQALSNINNFQISKNPLTGELESNTFGGLHQVPMLDLSSTYLSVVQNSSLNGMLQLNELNISHSNISQVQYNAFLNTGNIEILDLSHNEIKYFYVNTTHLRKLNQLMLNNNLIKSLPSDFLAGMNYLNKICLSYNSITFISDDTFNDQSDLNYIDLSFNLNLYIKSSLFREVKKLDTLILSNTLSNITFNDFGYIPVTKLEIAYSNISNLNNLNLNKLRKIVFIQLSHNNLSQLEVGSFSNLCNVNEIDISFNKISVIQPGVFKDNFLLKKLNISHNALTEIGYGILRGLAHLNILDVSFNFIRTIEAERFYEAESLTELIIDHNKINNISLEVLSGTNLSVLSIGDNPIPCKMLSNLVKYKDPKLSITAARYVDTMEHNSYGITCNIMDYQSKVSSVPHTENFNDNLLFDIRDILSDINSKQLGENVEKSKTPNFTRLESLHEDTMKEVTNLNNFMSKAYDESKTTNSLLERILKTIVSINSLNRSIPIPIKDNVTSDRVLNYISKLRQDMFDQMTIGKEEIRAEVDSKLSILSKRIDSATTIVPHLNTEKLLLSSEESKSTLFVETCVALILFILKHLLIIANDLAELARRSWSS</sequence>
<keyword evidence="2" id="KW-0677">Repeat</keyword>
<dbReference type="PANTHER" id="PTHR45712">
    <property type="entry name" value="AGAP008170-PA"/>
    <property type="match status" value="1"/>
</dbReference>
<organism evidence="4 5">
    <name type="scientific">Brenthis ino</name>
    <name type="common">lesser marbled fritillary</name>
    <dbReference type="NCBI Taxonomy" id="405034"/>
    <lineage>
        <taxon>Eukaryota</taxon>
        <taxon>Metazoa</taxon>
        <taxon>Ecdysozoa</taxon>
        <taxon>Arthropoda</taxon>
        <taxon>Hexapoda</taxon>
        <taxon>Insecta</taxon>
        <taxon>Pterygota</taxon>
        <taxon>Neoptera</taxon>
        <taxon>Endopterygota</taxon>
        <taxon>Lepidoptera</taxon>
        <taxon>Glossata</taxon>
        <taxon>Ditrysia</taxon>
        <taxon>Papilionoidea</taxon>
        <taxon>Nymphalidae</taxon>
        <taxon>Heliconiinae</taxon>
        <taxon>Argynnini</taxon>
        <taxon>Brenthis</taxon>
    </lineage>
</organism>
<dbReference type="SMART" id="SM00369">
    <property type="entry name" value="LRR_TYP"/>
    <property type="match status" value="21"/>
</dbReference>
<feature type="non-terminal residue" evidence="4">
    <location>
        <position position="1065"/>
    </location>
</feature>
<evidence type="ECO:0000256" key="2">
    <source>
        <dbReference type="ARBA" id="ARBA00022737"/>
    </source>
</evidence>
<evidence type="ECO:0000313" key="5">
    <source>
        <dbReference type="Proteomes" id="UP000838878"/>
    </source>
</evidence>
<dbReference type="InterPro" id="IPR001611">
    <property type="entry name" value="Leu-rich_rpt"/>
</dbReference>
<dbReference type="InterPro" id="IPR050333">
    <property type="entry name" value="SLRP"/>
</dbReference>
<evidence type="ECO:0000256" key="3">
    <source>
        <dbReference type="SAM" id="SignalP"/>
    </source>
</evidence>
<dbReference type="Pfam" id="PF13855">
    <property type="entry name" value="LRR_8"/>
    <property type="match status" value="7"/>
</dbReference>
<evidence type="ECO:0008006" key="6">
    <source>
        <dbReference type="Google" id="ProtNLM"/>
    </source>
</evidence>
<feature type="chain" id="PRO_5035479487" description="Chaoptin" evidence="3">
    <location>
        <begin position="24"/>
        <end position="1065"/>
    </location>
</feature>
<proteinExistence type="predicted"/>
<reference evidence="4" key="1">
    <citation type="submission" date="2021-12" db="EMBL/GenBank/DDBJ databases">
        <authorList>
            <person name="Martin H S."/>
        </authorList>
    </citation>
    <scope>NUCLEOTIDE SEQUENCE</scope>
</reference>
<keyword evidence="5" id="KW-1185">Reference proteome</keyword>
<dbReference type="PANTHER" id="PTHR45712:SF22">
    <property type="entry name" value="INSULIN-LIKE GROWTH FACTOR-BINDING PROTEIN COMPLEX ACID LABILE SUBUNIT"/>
    <property type="match status" value="1"/>
</dbReference>
<evidence type="ECO:0000313" key="4">
    <source>
        <dbReference type="EMBL" id="CAH0713110.1"/>
    </source>
</evidence>
<dbReference type="EMBL" id="OV170221">
    <property type="protein sequence ID" value="CAH0713110.1"/>
    <property type="molecule type" value="Genomic_DNA"/>
</dbReference>
<keyword evidence="3" id="KW-0732">Signal</keyword>
<dbReference type="SUPFAM" id="SSF52058">
    <property type="entry name" value="L domain-like"/>
    <property type="match status" value="3"/>
</dbReference>
<gene>
    <name evidence="4" type="ORF">BINO364_LOCUS304</name>
</gene>
<keyword evidence="1" id="KW-0433">Leucine-rich repeat</keyword>
<accession>A0A8J9V5K7</accession>
<dbReference type="AlphaFoldDB" id="A0A8J9V5K7"/>
<dbReference type="SMART" id="SM00365">
    <property type="entry name" value="LRR_SD22"/>
    <property type="match status" value="11"/>
</dbReference>
<dbReference type="OrthoDB" id="1055097at2759"/>
<feature type="signal peptide" evidence="3">
    <location>
        <begin position="1"/>
        <end position="23"/>
    </location>
</feature>